<gene>
    <name evidence="2" type="ORF">DDZ15_03390</name>
</gene>
<evidence type="ECO:0000313" key="3">
    <source>
        <dbReference type="Proteomes" id="UP000245533"/>
    </source>
</evidence>
<dbReference type="EMBL" id="QGGB01000003">
    <property type="protein sequence ID" value="PWN07325.1"/>
    <property type="molecule type" value="Genomic_DNA"/>
</dbReference>
<dbReference type="Proteomes" id="UP000245533">
    <property type="component" value="Unassembled WGS sequence"/>
</dbReference>
<feature type="transmembrane region" description="Helical" evidence="1">
    <location>
        <begin position="21"/>
        <end position="40"/>
    </location>
</feature>
<dbReference type="AlphaFoldDB" id="A0A316TVX7"/>
<keyword evidence="1" id="KW-0472">Membrane</keyword>
<name>A0A316TVX7_9BACT</name>
<dbReference type="InterPro" id="IPR045749">
    <property type="entry name" value="DUF6090"/>
</dbReference>
<keyword evidence="3" id="KW-1185">Reference proteome</keyword>
<evidence type="ECO:0000313" key="2">
    <source>
        <dbReference type="EMBL" id="PWN07325.1"/>
    </source>
</evidence>
<evidence type="ECO:0000256" key="1">
    <source>
        <dbReference type="SAM" id="Phobius"/>
    </source>
</evidence>
<sequence length="262" mass="30636">MLRIFSRFRKALMEQNKVRTYTLYAVGEVALVMIGILLALQVNNWNEERLDRIKEQEILHDLKVEFEANLVDLQRTLNEHRIVYAELKELQQISLSGNFDNPALDSLTFGFIRWFTFTDRPGASSNLINSGNLNLISNKELRDLITQWPGIAADVKDDEVFMVDYIREILMPLLAELYPLSNVEQVNDRWIRSFEGYRLDLYETVKPLEQVNWNRLLDNNTFQSHLALRKLLQTHSMIEGEKAERACLEILRLINEELGLLL</sequence>
<organism evidence="2 3">
    <name type="scientific">Rhodohalobacter mucosus</name>
    <dbReference type="NCBI Taxonomy" id="2079485"/>
    <lineage>
        <taxon>Bacteria</taxon>
        <taxon>Pseudomonadati</taxon>
        <taxon>Balneolota</taxon>
        <taxon>Balneolia</taxon>
        <taxon>Balneolales</taxon>
        <taxon>Balneolaceae</taxon>
        <taxon>Rhodohalobacter</taxon>
    </lineage>
</organism>
<protein>
    <submittedName>
        <fullName evidence="2">Uncharacterized protein</fullName>
    </submittedName>
</protein>
<proteinExistence type="predicted"/>
<reference evidence="2 3" key="1">
    <citation type="submission" date="2018-05" db="EMBL/GenBank/DDBJ databases">
        <title>Rhodohalobacter halophilus gen. nov., sp. nov., a moderately halophilic member of the family Balneolaceae.</title>
        <authorList>
            <person name="Liu Z.-W."/>
        </authorList>
    </citation>
    <scope>NUCLEOTIDE SEQUENCE [LARGE SCALE GENOMIC DNA]</scope>
    <source>
        <strain evidence="2 3">8A47</strain>
    </source>
</reference>
<accession>A0A316TVX7</accession>
<dbReference type="Pfam" id="PF19578">
    <property type="entry name" value="DUF6090"/>
    <property type="match status" value="1"/>
</dbReference>
<comment type="caution">
    <text evidence="2">The sequence shown here is derived from an EMBL/GenBank/DDBJ whole genome shotgun (WGS) entry which is preliminary data.</text>
</comment>
<keyword evidence="1" id="KW-1133">Transmembrane helix</keyword>
<keyword evidence="1" id="KW-0812">Transmembrane</keyword>